<name>A0A1I5R7B3_9GAMM</name>
<dbReference type="STRING" id="1121869.SAMN03084138_02457"/>
<dbReference type="AlphaFoldDB" id="A0A1I5R7B3"/>
<dbReference type="EMBL" id="FOWR01000017">
    <property type="protein sequence ID" value="SFP54403.1"/>
    <property type="molecule type" value="Genomic_DNA"/>
</dbReference>
<organism evidence="1 2">
    <name type="scientific">Enterovibrio norvegicus DSM 15893</name>
    <dbReference type="NCBI Taxonomy" id="1121869"/>
    <lineage>
        <taxon>Bacteria</taxon>
        <taxon>Pseudomonadati</taxon>
        <taxon>Pseudomonadota</taxon>
        <taxon>Gammaproteobacteria</taxon>
        <taxon>Vibrionales</taxon>
        <taxon>Vibrionaceae</taxon>
        <taxon>Enterovibrio</taxon>
    </lineage>
</organism>
<proteinExistence type="predicted"/>
<dbReference type="Proteomes" id="UP000182692">
    <property type="component" value="Unassembled WGS sequence"/>
</dbReference>
<evidence type="ECO:0000313" key="2">
    <source>
        <dbReference type="Proteomes" id="UP000182692"/>
    </source>
</evidence>
<sequence length="74" mass="8656">MQQSIRKRLLLSYLFVRMTLTRRLGVALLCHPPVFQNLYGKKSSDFRVFEPIRKIYESLVNKQQVNDTNGKSAL</sequence>
<accession>A0A1I5R7B3</accession>
<evidence type="ECO:0000313" key="1">
    <source>
        <dbReference type="EMBL" id="SFP54403.1"/>
    </source>
</evidence>
<gene>
    <name evidence="1" type="ORF">SAMN03084138_02457</name>
</gene>
<protein>
    <submittedName>
        <fullName evidence="1">Uncharacterized protein</fullName>
    </submittedName>
</protein>
<reference evidence="1 2" key="1">
    <citation type="submission" date="2016-10" db="EMBL/GenBank/DDBJ databases">
        <authorList>
            <person name="de Groot N.N."/>
        </authorList>
    </citation>
    <scope>NUCLEOTIDE SEQUENCE [LARGE SCALE GENOMIC DNA]</scope>
    <source>
        <strain evidence="1 2">DSM 15893</strain>
    </source>
</reference>